<sequence>MIGALAVPAVVFGAVGTAGADHVDVPKPTSPPWTEQRDGLTWCYRECLNWDKTDHYVCTTGSPAWVLCDGIMIAVRVLPPLNVGDLVPHNIIP</sequence>
<proteinExistence type="predicted"/>
<keyword evidence="1" id="KW-0732">Signal</keyword>
<gene>
    <name evidence="2" type="ORF">CSW57_00635</name>
</gene>
<feature type="signal peptide" evidence="1">
    <location>
        <begin position="1"/>
        <end position="20"/>
    </location>
</feature>
<dbReference type="EMBL" id="PEBD01000004">
    <property type="protein sequence ID" value="PHV67845.1"/>
    <property type="molecule type" value="Genomic_DNA"/>
</dbReference>
<reference evidence="2 3" key="1">
    <citation type="submission" date="2017-10" db="EMBL/GenBank/DDBJ databases">
        <title>The draft genome sequence of Williamsia sp. BULT 1.1 isolated from the semi-arid grassland soils from South Africa.</title>
        <authorList>
            <person name="Kabwe M.H."/>
            <person name="Govender N."/>
            <person name="Mutseka Lunga P."/>
            <person name="Vikram S."/>
            <person name="Makhalanyane T.P."/>
        </authorList>
    </citation>
    <scope>NUCLEOTIDE SEQUENCE [LARGE SCALE GENOMIC DNA]</scope>
    <source>
        <strain evidence="2 3">BULT 1.1</strain>
    </source>
</reference>
<dbReference type="AlphaFoldDB" id="A0A2G3PPX6"/>
<protein>
    <submittedName>
        <fullName evidence="2">Uncharacterized protein</fullName>
    </submittedName>
</protein>
<comment type="caution">
    <text evidence="2">The sequence shown here is derived from an EMBL/GenBank/DDBJ whole genome shotgun (WGS) entry which is preliminary data.</text>
</comment>
<evidence type="ECO:0000313" key="3">
    <source>
        <dbReference type="Proteomes" id="UP000225108"/>
    </source>
</evidence>
<evidence type="ECO:0000256" key="1">
    <source>
        <dbReference type="SAM" id="SignalP"/>
    </source>
</evidence>
<feature type="chain" id="PRO_5013565804" evidence="1">
    <location>
        <begin position="21"/>
        <end position="93"/>
    </location>
</feature>
<name>A0A2G3PPX6_WILMA</name>
<dbReference type="Proteomes" id="UP000225108">
    <property type="component" value="Unassembled WGS sequence"/>
</dbReference>
<accession>A0A2G3PPX6</accession>
<organism evidence="2 3">
    <name type="scientific">Williamsia marianensis</name>
    <dbReference type="NCBI Taxonomy" id="85044"/>
    <lineage>
        <taxon>Bacteria</taxon>
        <taxon>Bacillati</taxon>
        <taxon>Actinomycetota</taxon>
        <taxon>Actinomycetes</taxon>
        <taxon>Mycobacteriales</taxon>
        <taxon>Nocardiaceae</taxon>
        <taxon>Williamsia</taxon>
    </lineage>
</organism>
<evidence type="ECO:0000313" key="2">
    <source>
        <dbReference type="EMBL" id="PHV67845.1"/>
    </source>
</evidence>